<dbReference type="EMBL" id="JAGTTL010000015">
    <property type="protein sequence ID" value="KAK6311466.1"/>
    <property type="molecule type" value="Genomic_DNA"/>
</dbReference>
<sequence>MSLNKYGNTVGAASEEVDEEDYVNAEYFVNKSKDEDMKKGCHASMNAPGAINKCGNNQGEGPEAAAMSMNKYGNTVGAASEEVDEEDYINAEIFVNKSKDEDMKKGCHASMNAPGAMNKCGNNQGEGGR</sequence>
<dbReference type="AlphaFoldDB" id="A0AAN8QU96"/>
<accession>A0AAN8QU96</accession>
<keyword evidence="3" id="KW-1185">Reference proteome</keyword>
<dbReference type="Proteomes" id="UP001356427">
    <property type="component" value="Unassembled WGS sequence"/>
</dbReference>
<evidence type="ECO:0000313" key="3">
    <source>
        <dbReference type="Proteomes" id="UP001356427"/>
    </source>
</evidence>
<gene>
    <name evidence="2" type="ORF">J4Q44_G00171300</name>
</gene>
<proteinExistence type="predicted"/>
<name>A0AAN8QU96_9TELE</name>
<comment type="caution">
    <text evidence="2">The sequence shown here is derived from an EMBL/GenBank/DDBJ whole genome shotgun (WGS) entry which is preliminary data.</text>
</comment>
<feature type="region of interest" description="Disordered" evidence="1">
    <location>
        <begin position="106"/>
        <end position="129"/>
    </location>
</feature>
<reference evidence="2 3" key="1">
    <citation type="submission" date="2021-04" db="EMBL/GenBank/DDBJ databases">
        <authorList>
            <person name="De Guttry C."/>
            <person name="Zahm M."/>
            <person name="Klopp C."/>
            <person name="Cabau C."/>
            <person name="Louis A."/>
            <person name="Berthelot C."/>
            <person name="Parey E."/>
            <person name="Roest Crollius H."/>
            <person name="Montfort J."/>
            <person name="Robinson-Rechavi M."/>
            <person name="Bucao C."/>
            <person name="Bouchez O."/>
            <person name="Gislard M."/>
            <person name="Lluch J."/>
            <person name="Milhes M."/>
            <person name="Lampietro C."/>
            <person name="Lopez Roques C."/>
            <person name="Donnadieu C."/>
            <person name="Braasch I."/>
            <person name="Desvignes T."/>
            <person name="Postlethwait J."/>
            <person name="Bobe J."/>
            <person name="Wedekind C."/>
            <person name="Guiguen Y."/>
        </authorList>
    </citation>
    <scope>NUCLEOTIDE SEQUENCE [LARGE SCALE GENOMIC DNA]</scope>
    <source>
        <strain evidence="2">Cs_M1</strain>
        <tissue evidence="2">Blood</tissue>
    </source>
</reference>
<protein>
    <submittedName>
        <fullName evidence="2">Uncharacterized protein</fullName>
    </submittedName>
</protein>
<evidence type="ECO:0000256" key="1">
    <source>
        <dbReference type="SAM" id="MobiDB-lite"/>
    </source>
</evidence>
<organism evidence="2 3">
    <name type="scientific">Coregonus suidteri</name>
    <dbReference type="NCBI Taxonomy" id="861788"/>
    <lineage>
        <taxon>Eukaryota</taxon>
        <taxon>Metazoa</taxon>
        <taxon>Chordata</taxon>
        <taxon>Craniata</taxon>
        <taxon>Vertebrata</taxon>
        <taxon>Euteleostomi</taxon>
        <taxon>Actinopterygii</taxon>
        <taxon>Neopterygii</taxon>
        <taxon>Teleostei</taxon>
        <taxon>Protacanthopterygii</taxon>
        <taxon>Salmoniformes</taxon>
        <taxon>Salmonidae</taxon>
        <taxon>Coregoninae</taxon>
        <taxon>Coregonus</taxon>
    </lineage>
</organism>
<evidence type="ECO:0000313" key="2">
    <source>
        <dbReference type="EMBL" id="KAK6311466.1"/>
    </source>
</evidence>